<evidence type="ECO:0000256" key="17">
    <source>
        <dbReference type="ARBA" id="ARBA00023316"/>
    </source>
</evidence>
<dbReference type="Proteomes" id="UP000012046">
    <property type="component" value="Unassembled WGS sequence"/>
</dbReference>
<dbReference type="Gene3D" id="3.90.78.10">
    <property type="entry name" value="UDP-N-acetylenolpyruvoylglucosamine reductase, C-terminal domain"/>
    <property type="match status" value="1"/>
</dbReference>
<dbReference type="InterPro" id="IPR016169">
    <property type="entry name" value="FAD-bd_PCMH_sub2"/>
</dbReference>
<dbReference type="AlphaFoldDB" id="H3ZF85"/>
<comment type="similarity">
    <text evidence="5 20">Belongs to the MurB family.</text>
</comment>
<evidence type="ECO:0000313" key="22">
    <source>
        <dbReference type="EMBL" id="EHR40713.1"/>
    </source>
</evidence>
<dbReference type="Pfam" id="PF01565">
    <property type="entry name" value="FAD_binding_4"/>
    <property type="match status" value="1"/>
</dbReference>
<dbReference type="PATRIC" id="fig|1129374.4.peg.2017"/>
<dbReference type="UniPathway" id="UPA00219"/>
<dbReference type="GO" id="GO:0009252">
    <property type="term" value="P:peptidoglycan biosynthetic process"/>
    <property type="evidence" value="ECO:0007669"/>
    <property type="project" value="UniProtKB-UniRule"/>
</dbReference>
<evidence type="ECO:0000256" key="1">
    <source>
        <dbReference type="ARBA" id="ARBA00001974"/>
    </source>
</evidence>
<comment type="catalytic activity">
    <reaction evidence="19 20">
        <text>UDP-N-acetyl-alpha-D-muramate + NADP(+) = UDP-N-acetyl-3-O-(1-carboxyvinyl)-alpha-D-glucosamine + NADPH + H(+)</text>
        <dbReference type="Rhea" id="RHEA:12248"/>
        <dbReference type="ChEBI" id="CHEBI:15378"/>
        <dbReference type="ChEBI" id="CHEBI:57783"/>
        <dbReference type="ChEBI" id="CHEBI:58349"/>
        <dbReference type="ChEBI" id="CHEBI:68483"/>
        <dbReference type="ChEBI" id="CHEBI:70757"/>
        <dbReference type="EC" id="1.3.1.98"/>
    </reaction>
</comment>
<comment type="cofactor">
    <cofactor evidence="1 20">
        <name>FAD</name>
        <dbReference type="ChEBI" id="CHEBI:57692"/>
    </cofactor>
</comment>
<dbReference type="EC" id="1.3.1.98" evidence="6 20"/>
<dbReference type="NCBIfam" id="NF000755">
    <property type="entry name" value="PRK00046.1"/>
    <property type="match status" value="1"/>
</dbReference>
<keyword evidence="16 20" id="KW-0131">Cell cycle</keyword>
<organism evidence="22 23">
    <name type="scientific">Alishewanella jeotgali KCTC 22429</name>
    <dbReference type="NCBI Taxonomy" id="1129374"/>
    <lineage>
        <taxon>Bacteria</taxon>
        <taxon>Pseudomonadati</taxon>
        <taxon>Pseudomonadota</taxon>
        <taxon>Gammaproteobacteria</taxon>
        <taxon>Alteromonadales</taxon>
        <taxon>Alteromonadaceae</taxon>
        <taxon>Alishewanella</taxon>
    </lineage>
</organism>
<comment type="subcellular location">
    <subcellularLocation>
        <location evidence="3 20">Cytoplasm</location>
    </subcellularLocation>
</comment>
<evidence type="ECO:0000256" key="15">
    <source>
        <dbReference type="ARBA" id="ARBA00023002"/>
    </source>
</evidence>
<comment type="pathway">
    <text evidence="4 20">Cell wall biogenesis; peptidoglycan biosynthesis.</text>
</comment>
<evidence type="ECO:0000256" key="19">
    <source>
        <dbReference type="ARBA" id="ARBA00048914"/>
    </source>
</evidence>
<dbReference type="HAMAP" id="MF_00037">
    <property type="entry name" value="MurB"/>
    <property type="match status" value="1"/>
</dbReference>
<evidence type="ECO:0000256" key="20">
    <source>
        <dbReference type="HAMAP-Rule" id="MF_00037"/>
    </source>
</evidence>
<dbReference type="GO" id="GO:0005829">
    <property type="term" value="C:cytosol"/>
    <property type="evidence" value="ECO:0007669"/>
    <property type="project" value="TreeGrafter"/>
</dbReference>
<evidence type="ECO:0000259" key="21">
    <source>
        <dbReference type="PROSITE" id="PS51387"/>
    </source>
</evidence>
<proteinExistence type="inferred from homology"/>
<dbReference type="InterPro" id="IPR036318">
    <property type="entry name" value="FAD-bd_PCMH-like_sf"/>
</dbReference>
<evidence type="ECO:0000313" key="23">
    <source>
        <dbReference type="Proteomes" id="UP000012046"/>
    </source>
</evidence>
<keyword evidence="13 20" id="KW-0133">Cell shape</keyword>
<dbReference type="SUPFAM" id="SSF56176">
    <property type="entry name" value="FAD-binding/transporter-associated domain-like"/>
    <property type="match status" value="1"/>
</dbReference>
<keyword evidence="23" id="KW-1185">Reference proteome</keyword>
<evidence type="ECO:0000256" key="12">
    <source>
        <dbReference type="ARBA" id="ARBA00022857"/>
    </source>
</evidence>
<dbReference type="InterPro" id="IPR006094">
    <property type="entry name" value="Oxid_FAD_bind_N"/>
</dbReference>
<keyword evidence="11 20" id="KW-0274">FAD</keyword>
<keyword evidence="15 20" id="KW-0560">Oxidoreductase</keyword>
<reference evidence="22 23" key="1">
    <citation type="journal article" date="2012" name="J. Bacteriol.">
        <title>Genome Sequence of Extracellular-Protease-Producing Alishewanella jeotgali Isolated from Traditional Korean Fermented Seafood.</title>
        <authorList>
            <person name="Jung J."/>
            <person name="Chun J."/>
            <person name="Park W."/>
        </authorList>
    </citation>
    <scope>NUCLEOTIDE SEQUENCE [LARGE SCALE GENOMIC DNA]</scope>
    <source>
        <strain evidence="22 23">KCTC 22429</strain>
    </source>
</reference>
<evidence type="ECO:0000256" key="6">
    <source>
        <dbReference type="ARBA" id="ARBA00012518"/>
    </source>
</evidence>
<evidence type="ECO:0000256" key="13">
    <source>
        <dbReference type="ARBA" id="ARBA00022960"/>
    </source>
</evidence>
<dbReference type="PROSITE" id="PS51387">
    <property type="entry name" value="FAD_PCMH"/>
    <property type="match status" value="1"/>
</dbReference>
<evidence type="ECO:0000256" key="11">
    <source>
        <dbReference type="ARBA" id="ARBA00022827"/>
    </source>
</evidence>
<dbReference type="GO" id="GO:0071555">
    <property type="term" value="P:cell wall organization"/>
    <property type="evidence" value="ECO:0007669"/>
    <property type="project" value="UniProtKB-KW"/>
</dbReference>
<dbReference type="GO" id="GO:0071949">
    <property type="term" value="F:FAD binding"/>
    <property type="evidence" value="ECO:0007669"/>
    <property type="project" value="InterPro"/>
</dbReference>
<evidence type="ECO:0000256" key="10">
    <source>
        <dbReference type="ARBA" id="ARBA00022630"/>
    </source>
</evidence>
<dbReference type="Pfam" id="PF02873">
    <property type="entry name" value="MurB_C"/>
    <property type="match status" value="1"/>
</dbReference>
<evidence type="ECO:0000256" key="14">
    <source>
        <dbReference type="ARBA" id="ARBA00022984"/>
    </source>
</evidence>
<dbReference type="GO" id="GO:0051301">
    <property type="term" value="P:cell division"/>
    <property type="evidence" value="ECO:0007669"/>
    <property type="project" value="UniProtKB-KW"/>
</dbReference>
<feature type="domain" description="FAD-binding PCMH-type" evidence="21">
    <location>
        <begin position="4"/>
        <end position="182"/>
    </location>
</feature>
<dbReference type="InterPro" id="IPR003170">
    <property type="entry name" value="MurB"/>
</dbReference>
<keyword evidence="8 20" id="KW-0963">Cytoplasm</keyword>
<evidence type="ECO:0000256" key="3">
    <source>
        <dbReference type="ARBA" id="ARBA00004496"/>
    </source>
</evidence>
<dbReference type="NCBIfam" id="TIGR00179">
    <property type="entry name" value="murB"/>
    <property type="match status" value="1"/>
</dbReference>
<dbReference type="eggNOG" id="COG0812">
    <property type="taxonomic scope" value="Bacteria"/>
</dbReference>
<accession>H3ZF85</accession>
<name>H3ZF85_9ALTE</name>
<dbReference type="PANTHER" id="PTHR21071:SF4">
    <property type="entry name" value="UDP-N-ACETYLENOLPYRUVOYLGLUCOSAMINE REDUCTASE"/>
    <property type="match status" value="1"/>
</dbReference>
<evidence type="ECO:0000256" key="18">
    <source>
        <dbReference type="ARBA" id="ARBA00031026"/>
    </source>
</evidence>
<dbReference type="SUPFAM" id="SSF56194">
    <property type="entry name" value="Uridine diphospho-N-Acetylenolpyruvylglucosamine reductase, MurB, C-terminal domain"/>
    <property type="match status" value="1"/>
</dbReference>
<evidence type="ECO:0000256" key="7">
    <source>
        <dbReference type="ARBA" id="ARBA00015188"/>
    </source>
</evidence>
<dbReference type="GO" id="GO:0008360">
    <property type="term" value="P:regulation of cell shape"/>
    <property type="evidence" value="ECO:0007669"/>
    <property type="project" value="UniProtKB-KW"/>
</dbReference>
<sequence length="336" mass="37652">MQLLRQQAAEQYSSFRLPYQLDQVFLAADIADLKQFNGPDYPTVLGEGTNTIFLATQHKPVLRYLAKGISQHADTEHVLLHVEAGHNWHQLVSWTVEQQLWGLENLALIPGSVGAAPVQNIGAYGVELSDRCSYVDFYDWQRREVVRIPASECQFAYRDSIFKQQLQGRGVIVALGLTLSRQPMPVLDYPGLKELPKTATLQQIFATVIQIRQSKLPDYRQLPNCGSFFKNPVITERQFQLIRHDYPTLPGYPQTEGVKVPAAWLIEQAGFKGVVVDNVGCYQKQPLVIVNYGLADSAPLLALIATIRSTVLQRFAIELEPEVRLLNGAGQHHVPA</sequence>
<protein>
    <recommendedName>
        <fullName evidence="7 20">UDP-N-acetylenolpyruvoylglucosamine reductase</fullName>
        <ecNumber evidence="6 20">1.3.1.98</ecNumber>
    </recommendedName>
    <alternativeName>
        <fullName evidence="18 20">UDP-N-acetylmuramate dehydrogenase</fullName>
    </alternativeName>
</protein>
<feature type="active site" evidence="20">
    <location>
        <position position="158"/>
    </location>
</feature>
<dbReference type="InterPro" id="IPR036635">
    <property type="entry name" value="MurB_C_sf"/>
</dbReference>
<comment type="caution">
    <text evidence="22">The sequence shown here is derived from an EMBL/GenBank/DDBJ whole genome shotgun (WGS) entry which is preliminary data.</text>
</comment>
<keyword evidence="17 20" id="KW-0961">Cell wall biogenesis/degradation</keyword>
<dbReference type="RefSeq" id="WP_008950784.1">
    <property type="nucleotide sequence ID" value="NZ_AHTH01000034.1"/>
</dbReference>
<dbReference type="STRING" id="1129374.AJE_10123"/>
<evidence type="ECO:0000256" key="5">
    <source>
        <dbReference type="ARBA" id="ARBA00010485"/>
    </source>
</evidence>
<keyword evidence="9 20" id="KW-0132">Cell division</keyword>
<keyword evidence="10 20" id="KW-0285">Flavoprotein</keyword>
<dbReference type="GO" id="GO:0008762">
    <property type="term" value="F:UDP-N-acetylmuramate dehydrogenase activity"/>
    <property type="evidence" value="ECO:0007669"/>
    <property type="project" value="UniProtKB-UniRule"/>
</dbReference>
<gene>
    <name evidence="20" type="primary">murB</name>
    <name evidence="22" type="ORF">AJE_10123</name>
</gene>
<evidence type="ECO:0000256" key="2">
    <source>
        <dbReference type="ARBA" id="ARBA00003921"/>
    </source>
</evidence>
<evidence type="ECO:0000256" key="4">
    <source>
        <dbReference type="ARBA" id="ARBA00004752"/>
    </source>
</evidence>
<keyword evidence="14 20" id="KW-0573">Peptidoglycan synthesis</keyword>
<evidence type="ECO:0000256" key="9">
    <source>
        <dbReference type="ARBA" id="ARBA00022618"/>
    </source>
</evidence>
<comment type="function">
    <text evidence="2 20">Cell wall formation.</text>
</comment>
<dbReference type="EMBL" id="AHTH01000034">
    <property type="protein sequence ID" value="EHR40713.1"/>
    <property type="molecule type" value="Genomic_DNA"/>
</dbReference>
<feature type="active site" evidence="20">
    <location>
        <position position="322"/>
    </location>
</feature>
<keyword evidence="12 20" id="KW-0521">NADP</keyword>
<feature type="active site" description="Proton donor" evidence="20">
    <location>
        <position position="227"/>
    </location>
</feature>
<evidence type="ECO:0000256" key="8">
    <source>
        <dbReference type="ARBA" id="ARBA00022490"/>
    </source>
</evidence>
<dbReference type="Gene3D" id="3.30.465.10">
    <property type="match status" value="1"/>
</dbReference>
<dbReference type="InterPro" id="IPR011601">
    <property type="entry name" value="MurB_C"/>
</dbReference>
<dbReference type="PANTHER" id="PTHR21071">
    <property type="entry name" value="UDP-N-ACETYLENOLPYRUVOYLGLUCOSAMINE REDUCTASE"/>
    <property type="match status" value="1"/>
</dbReference>
<evidence type="ECO:0000256" key="16">
    <source>
        <dbReference type="ARBA" id="ARBA00023306"/>
    </source>
</evidence>
<dbReference type="InterPro" id="IPR016166">
    <property type="entry name" value="FAD-bd_PCMH"/>
</dbReference>